<dbReference type="Proteomes" id="UP001501563">
    <property type="component" value="Unassembled WGS sequence"/>
</dbReference>
<name>A0ABP7KLK8_9ACTN</name>
<feature type="chain" id="PRO_5046768631" evidence="2">
    <location>
        <begin position="22"/>
        <end position="74"/>
    </location>
</feature>
<evidence type="ECO:0000313" key="4">
    <source>
        <dbReference type="Proteomes" id="UP001501563"/>
    </source>
</evidence>
<keyword evidence="4" id="KW-1185">Reference proteome</keyword>
<keyword evidence="2" id="KW-0732">Signal</keyword>
<reference evidence="4" key="1">
    <citation type="journal article" date="2019" name="Int. J. Syst. Evol. Microbiol.">
        <title>The Global Catalogue of Microorganisms (GCM) 10K type strain sequencing project: providing services to taxonomists for standard genome sequencing and annotation.</title>
        <authorList>
            <consortium name="The Broad Institute Genomics Platform"/>
            <consortium name="The Broad Institute Genome Sequencing Center for Infectious Disease"/>
            <person name="Wu L."/>
            <person name="Ma J."/>
        </authorList>
    </citation>
    <scope>NUCLEOTIDE SEQUENCE [LARGE SCALE GENOMIC DNA]</scope>
    <source>
        <strain evidence="4">JCM 16578</strain>
    </source>
</reference>
<gene>
    <name evidence="3" type="ORF">GCM10022207_51590</name>
</gene>
<evidence type="ECO:0000256" key="1">
    <source>
        <dbReference type="SAM" id="MobiDB-lite"/>
    </source>
</evidence>
<evidence type="ECO:0000313" key="3">
    <source>
        <dbReference type="EMBL" id="GAA3878748.1"/>
    </source>
</evidence>
<dbReference type="EMBL" id="BAAAZA010000015">
    <property type="protein sequence ID" value="GAA3878748.1"/>
    <property type="molecule type" value="Genomic_DNA"/>
</dbReference>
<feature type="region of interest" description="Disordered" evidence="1">
    <location>
        <begin position="26"/>
        <end position="55"/>
    </location>
</feature>
<protein>
    <submittedName>
        <fullName evidence="3">Uncharacterized protein</fullName>
    </submittedName>
</protein>
<evidence type="ECO:0000256" key="2">
    <source>
        <dbReference type="SAM" id="SignalP"/>
    </source>
</evidence>
<sequence length="74" mass="7771">MHTHRVLVPLMVGSFAVVAFSQTAAGIADPGPKSSRSSTSDQCRASGGVLKQDPIWDGPTSCTGGTYDRYDVLD</sequence>
<proteinExistence type="predicted"/>
<accession>A0ABP7KLK8</accession>
<comment type="caution">
    <text evidence="3">The sequence shown here is derived from an EMBL/GenBank/DDBJ whole genome shotgun (WGS) entry which is preliminary data.</text>
</comment>
<feature type="compositionally biased region" description="Polar residues" evidence="1">
    <location>
        <begin position="34"/>
        <end position="43"/>
    </location>
</feature>
<organism evidence="3 4">
    <name type="scientific">Streptomyces lannensis</name>
    <dbReference type="NCBI Taxonomy" id="766498"/>
    <lineage>
        <taxon>Bacteria</taxon>
        <taxon>Bacillati</taxon>
        <taxon>Actinomycetota</taxon>
        <taxon>Actinomycetes</taxon>
        <taxon>Kitasatosporales</taxon>
        <taxon>Streptomycetaceae</taxon>
        <taxon>Streptomyces</taxon>
    </lineage>
</organism>
<feature type="signal peptide" evidence="2">
    <location>
        <begin position="1"/>
        <end position="21"/>
    </location>
</feature>